<keyword evidence="1" id="KW-1133">Transmembrane helix</keyword>
<feature type="transmembrane region" description="Helical" evidence="1">
    <location>
        <begin position="15"/>
        <end position="36"/>
    </location>
</feature>
<reference evidence="2" key="1">
    <citation type="submission" date="2022-11" db="EMBL/GenBank/DDBJ databases">
        <authorList>
            <person name="Petersen C."/>
        </authorList>
    </citation>
    <scope>NUCLEOTIDE SEQUENCE</scope>
    <source>
        <strain evidence="2">IBT 16849</strain>
    </source>
</reference>
<name>A0A9W9JSH7_9EURO</name>
<dbReference type="EMBL" id="JAPQKP010000003">
    <property type="protein sequence ID" value="KAJ5199036.1"/>
    <property type="molecule type" value="Genomic_DNA"/>
</dbReference>
<evidence type="ECO:0000313" key="2">
    <source>
        <dbReference type="EMBL" id="KAJ5199036.1"/>
    </source>
</evidence>
<keyword evidence="1" id="KW-0472">Membrane</keyword>
<sequence>MDSIIVAYENLSSPLQILLAIVAGAILIPIFSRLLAKLFVGCLIVAAKLGLIDWDLSGKETAKVDRIPDSSEKTALEESQCTEPDIGGKGRLEIEIEPLEERLAC</sequence>
<keyword evidence="3" id="KW-1185">Reference proteome</keyword>
<evidence type="ECO:0000313" key="3">
    <source>
        <dbReference type="Proteomes" id="UP001150879"/>
    </source>
</evidence>
<organism evidence="2 3">
    <name type="scientific">Penicillium cf. griseofulvum</name>
    <dbReference type="NCBI Taxonomy" id="2972120"/>
    <lineage>
        <taxon>Eukaryota</taxon>
        <taxon>Fungi</taxon>
        <taxon>Dikarya</taxon>
        <taxon>Ascomycota</taxon>
        <taxon>Pezizomycotina</taxon>
        <taxon>Eurotiomycetes</taxon>
        <taxon>Eurotiomycetidae</taxon>
        <taxon>Eurotiales</taxon>
        <taxon>Aspergillaceae</taxon>
        <taxon>Penicillium</taxon>
    </lineage>
</organism>
<dbReference type="Proteomes" id="UP001150879">
    <property type="component" value="Unassembled WGS sequence"/>
</dbReference>
<reference evidence="2" key="2">
    <citation type="journal article" date="2023" name="IMA Fungus">
        <title>Comparative genomic study of the Penicillium genus elucidates a diverse pangenome and 15 lateral gene transfer events.</title>
        <authorList>
            <person name="Petersen C."/>
            <person name="Sorensen T."/>
            <person name="Nielsen M.R."/>
            <person name="Sondergaard T.E."/>
            <person name="Sorensen J.L."/>
            <person name="Fitzpatrick D.A."/>
            <person name="Frisvad J.C."/>
            <person name="Nielsen K.L."/>
        </authorList>
    </citation>
    <scope>NUCLEOTIDE SEQUENCE</scope>
    <source>
        <strain evidence="2">IBT 16849</strain>
    </source>
</reference>
<proteinExistence type="predicted"/>
<comment type="caution">
    <text evidence="2">The sequence shown here is derived from an EMBL/GenBank/DDBJ whole genome shotgun (WGS) entry which is preliminary data.</text>
</comment>
<keyword evidence="1" id="KW-0812">Transmembrane</keyword>
<evidence type="ECO:0000256" key="1">
    <source>
        <dbReference type="SAM" id="Phobius"/>
    </source>
</evidence>
<protein>
    <submittedName>
        <fullName evidence="2">Uncharacterized protein</fullName>
    </submittedName>
</protein>
<accession>A0A9W9JSH7</accession>
<dbReference type="AlphaFoldDB" id="A0A9W9JSH7"/>
<gene>
    <name evidence="2" type="ORF">N7472_004240</name>
</gene>
<dbReference type="OrthoDB" id="4365939at2759"/>